<accession>A0A4U1C7M9</accession>
<dbReference type="Gene3D" id="3.90.930.1">
    <property type="match status" value="1"/>
</dbReference>
<evidence type="ECO:0000313" key="3">
    <source>
        <dbReference type="Proteomes" id="UP000310477"/>
    </source>
</evidence>
<dbReference type="SUPFAM" id="SSF82185">
    <property type="entry name" value="Histone H3 K4-specific methyltransferase SET7/9 N-terminal domain"/>
    <property type="match status" value="1"/>
</dbReference>
<sequence length="198" mass="23367">MKNLVFFFIIILISSFAKAQFVQDTTLVYATPAFLKDPMRSKWITKFIKNGKSWELQLFDKKQVLREKITFEDKALEVRKGPYAFYENGFVKEEGDYDKGHKNGLWKKYDDKAKISEKLSYHYGKLTGDYQKFWLNGNLKLTGKYSNDKKLGLWEYYYSDAKLALRENFDEEGKSIGHIYFDREGNEIKDKSIVPIIE</sequence>
<organism evidence="2 3">
    <name type="scientific">Pedobacter cryotolerans</name>
    <dbReference type="NCBI Taxonomy" id="2571270"/>
    <lineage>
        <taxon>Bacteria</taxon>
        <taxon>Pseudomonadati</taxon>
        <taxon>Bacteroidota</taxon>
        <taxon>Sphingobacteriia</taxon>
        <taxon>Sphingobacteriales</taxon>
        <taxon>Sphingobacteriaceae</taxon>
        <taxon>Pedobacter</taxon>
    </lineage>
</organism>
<dbReference type="AlphaFoldDB" id="A0A4U1C7M9"/>
<comment type="caution">
    <text evidence="2">The sequence shown here is derived from an EMBL/GenBank/DDBJ whole genome shotgun (WGS) entry which is preliminary data.</text>
</comment>
<gene>
    <name evidence="2" type="ORF">FA045_07790</name>
</gene>
<dbReference type="RefSeq" id="WP_136876187.1">
    <property type="nucleotide sequence ID" value="NZ_SWBO01000003.1"/>
</dbReference>
<feature type="chain" id="PRO_5020970388" description="MORN repeat variant" evidence="1">
    <location>
        <begin position="20"/>
        <end position="198"/>
    </location>
</feature>
<dbReference type="EMBL" id="SWBO01000003">
    <property type="protein sequence ID" value="TKC02136.1"/>
    <property type="molecule type" value="Genomic_DNA"/>
</dbReference>
<evidence type="ECO:0008006" key="4">
    <source>
        <dbReference type="Google" id="ProtNLM"/>
    </source>
</evidence>
<reference evidence="2 3" key="1">
    <citation type="submission" date="2019-04" db="EMBL/GenBank/DDBJ databases">
        <title>Pedobacter sp. AR-2-6 sp. nov., isolated from Arctic soil.</title>
        <authorList>
            <person name="Dahal R.H."/>
            <person name="Kim D.-U."/>
        </authorList>
    </citation>
    <scope>NUCLEOTIDE SEQUENCE [LARGE SCALE GENOMIC DNA]</scope>
    <source>
        <strain evidence="2 3">AR-2-6</strain>
    </source>
</reference>
<keyword evidence="1" id="KW-0732">Signal</keyword>
<feature type="signal peptide" evidence="1">
    <location>
        <begin position="1"/>
        <end position="19"/>
    </location>
</feature>
<evidence type="ECO:0000313" key="2">
    <source>
        <dbReference type="EMBL" id="TKC02136.1"/>
    </source>
</evidence>
<name>A0A4U1C7M9_9SPHI</name>
<dbReference type="Proteomes" id="UP000310477">
    <property type="component" value="Unassembled WGS sequence"/>
</dbReference>
<dbReference type="OrthoDB" id="649093at2"/>
<keyword evidence="3" id="KW-1185">Reference proteome</keyword>
<protein>
    <recommendedName>
        <fullName evidence="4">MORN repeat variant</fullName>
    </recommendedName>
</protein>
<proteinExistence type="predicted"/>
<evidence type="ECO:0000256" key="1">
    <source>
        <dbReference type="SAM" id="SignalP"/>
    </source>
</evidence>